<feature type="region of interest" description="Disordered" evidence="1">
    <location>
        <begin position="1"/>
        <end position="38"/>
    </location>
</feature>
<organism evidence="2">
    <name type="scientific">Tanacetum cinerariifolium</name>
    <name type="common">Dalmatian daisy</name>
    <name type="synonym">Chrysanthemum cinerariifolium</name>
    <dbReference type="NCBI Taxonomy" id="118510"/>
    <lineage>
        <taxon>Eukaryota</taxon>
        <taxon>Viridiplantae</taxon>
        <taxon>Streptophyta</taxon>
        <taxon>Embryophyta</taxon>
        <taxon>Tracheophyta</taxon>
        <taxon>Spermatophyta</taxon>
        <taxon>Magnoliopsida</taxon>
        <taxon>eudicotyledons</taxon>
        <taxon>Gunneridae</taxon>
        <taxon>Pentapetalae</taxon>
        <taxon>asterids</taxon>
        <taxon>campanulids</taxon>
        <taxon>Asterales</taxon>
        <taxon>Asteraceae</taxon>
        <taxon>Asteroideae</taxon>
        <taxon>Anthemideae</taxon>
        <taxon>Anthemidinae</taxon>
        <taxon>Tanacetum</taxon>
    </lineage>
</organism>
<dbReference type="EMBL" id="BKCJ010001449">
    <property type="protein sequence ID" value="GEU41518.1"/>
    <property type="molecule type" value="Genomic_DNA"/>
</dbReference>
<dbReference type="CDD" id="cd09272">
    <property type="entry name" value="RNase_HI_RT_Ty1"/>
    <property type="match status" value="1"/>
</dbReference>
<comment type="caution">
    <text evidence="2">The sequence shown here is derived from an EMBL/GenBank/DDBJ whole genome shotgun (WGS) entry which is preliminary data.</text>
</comment>
<reference evidence="2" key="1">
    <citation type="journal article" date="2019" name="Sci. Rep.">
        <title>Draft genome of Tanacetum cinerariifolium, the natural source of mosquito coil.</title>
        <authorList>
            <person name="Yamashiro T."/>
            <person name="Shiraishi A."/>
            <person name="Satake H."/>
            <person name="Nakayama K."/>
        </authorList>
    </citation>
    <scope>NUCLEOTIDE SEQUENCE</scope>
</reference>
<feature type="compositionally biased region" description="Basic and acidic residues" evidence="1">
    <location>
        <begin position="14"/>
        <end position="26"/>
    </location>
</feature>
<name>A0A6L2JWQ7_TANCI</name>
<evidence type="ECO:0000313" key="2">
    <source>
        <dbReference type="EMBL" id="GEU41518.1"/>
    </source>
</evidence>
<evidence type="ECO:0000256" key="1">
    <source>
        <dbReference type="SAM" id="MobiDB-lite"/>
    </source>
</evidence>
<sequence>MSYKEPLIPPPGVKEQEPTEVTKDTKLPSTEDIQPPRKRLNFFNDDSIPLGVKDSSFNMEEDILFLESLLIEDPFPPHPIIPNQTKFPIEESKHSFNMGYEHFNTNLVTNDVVESSTKNLVPIPRECEVVSNNRSESIEPVKDESSVFTTISNPLFDNDKINSDDLNLHVESNSDESTSNHVTVKFDNLDEFPGPLIPIQIVEEERIRREHVDYINRMEIKTMRVEESLNMKFDESPPPETPPLEDDDVLENENMEKQEKDLEIKKNEPLNKEIPNIKESKDHPLETVIEDKIFFNQSKYVKEMLKKFGLENSKPIKTLMASKTKLTRDEDGEPIDDTKYHGMIGSLLYLMASRPDIMFSVCLYARFQDAPSHLEAVKRIFRYIKGTSHLGLWYHKGTRVETIVYSDSDHEGDYVDRKSTSGVCTFMGCCPTSWFFKKQTALAIPTTEAKYVLAEKACQQALWMKQALVDYDINLDNIPVLCDNKGVIDLSKNPVLHSRTKHIEIRHHFLRDNVQKGNISIEKVSSEDNIANILTKPLKREPINLLRLGLRLMELNA</sequence>
<gene>
    <name evidence="2" type="ORF">Tci_013496</name>
</gene>
<dbReference type="AlphaFoldDB" id="A0A6L2JWQ7"/>
<dbReference type="PANTHER" id="PTHR11439">
    <property type="entry name" value="GAG-POL-RELATED RETROTRANSPOSON"/>
    <property type="match status" value="1"/>
</dbReference>
<evidence type="ECO:0008006" key="3">
    <source>
        <dbReference type="Google" id="ProtNLM"/>
    </source>
</evidence>
<accession>A0A6L2JWQ7</accession>
<proteinExistence type="predicted"/>
<protein>
    <recommendedName>
        <fullName evidence="3">Copia protein</fullName>
    </recommendedName>
</protein>
<dbReference type="PANTHER" id="PTHR11439:SF442">
    <property type="entry name" value="CYSTEINE-RICH RLK (RECEPTOR-LIKE PROTEIN KINASE) 8"/>
    <property type="match status" value="1"/>
</dbReference>